<evidence type="ECO:0000256" key="7">
    <source>
        <dbReference type="ARBA" id="ARBA00022842"/>
    </source>
</evidence>
<proteinExistence type="inferred from homology"/>
<dbReference type="EMBL" id="APHR01000030">
    <property type="protein sequence ID" value="EMR13223.1"/>
    <property type="molecule type" value="Genomic_DNA"/>
</dbReference>
<dbReference type="Gene3D" id="3.40.50.300">
    <property type="entry name" value="P-loop containing nucleotide triphosphate hydrolases"/>
    <property type="match status" value="1"/>
</dbReference>
<dbReference type="GO" id="GO:0004141">
    <property type="term" value="F:dethiobiotin synthase activity"/>
    <property type="evidence" value="ECO:0007669"/>
    <property type="project" value="UniProtKB-UniRule"/>
</dbReference>
<keyword evidence="7 8" id="KW-0460">Magnesium</keyword>
<evidence type="ECO:0000256" key="5">
    <source>
        <dbReference type="ARBA" id="ARBA00022756"/>
    </source>
</evidence>
<comment type="caution">
    <text evidence="8">Lacks conserved residue(s) required for the propagation of feature annotation.</text>
</comment>
<keyword evidence="4 8" id="KW-0547">Nucleotide-binding</keyword>
<comment type="caution">
    <text evidence="9">The sequence shown here is derived from an EMBL/GenBank/DDBJ whole genome shotgun (WGS) entry which is preliminary data.</text>
</comment>
<keyword evidence="5 8" id="KW-0093">Biotin biosynthesis</keyword>
<dbReference type="PANTHER" id="PTHR43210">
    <property type="entry name" value="DETHIOBIOTIN SYNTHETASE"/>
    <property type="match status" value="1"/>
</dbReference>
<evidence type="ECO:0000313" key="10">
    <source>
        <dbReference type="Proteomes" id="UP000012019"/>
    </source>
</evidence>
<feature type="binding site" evidence="8">
    <location>
        <begin position="206"/>
        <end position="208"/>
    </location>
    <ligand>
        <name>ATP</name>
        <dbReference type="ChEBI" id="CHEBI:30616"/>
    </ligand>
</feature>
<dbReference type="SUPFAM" id="SSF52540">
    <property type="entry name" value="P-loop containing nucleoside triphosphate hydrolases"/>
    <property type="match status" value="1"/>
</dbReference>
<dbReference type="CDD" id="cd03109">
    <property type="entry name" value="DTBS"/>
    <property type="match status" value="1"/>
</dbReference>
<keyword evidence="1 8" id="KW-0963">Cytoplasm</keyword>
<organism evidence="9 10">
    <name type="scientific">Methylophaga lonarensis MPL</name>
    <dbReference type="NCBI Taxonomy" id="1286106"/>
    <lineage>
        <taxon>Bacteria</taxon>
        <taxon>Pseudomonadati</taxon>
        <taxon>Pseudomonadota</taxon>
        <taxon>Gammaproteobacteria</taxon>
        <taxon>Thiotrichales</taxon>
        <taxon>Piscirickettsiaceae</taxon>
        <taxon>Methylophaga</taxon>
    </lineage>
</organism>
<dbReference type="EC" id="6.3.3.3" evidence="8"/>
<evidence type="ECO:0000256" key="8">
    <source>
        <dbReference type="HAMAP-Rule" id="MF_00336"/>
    </source>
</evidence>
<sequence>MKKLTGVFITGTDTEVGKTRISVGLVAALQQQGLSVAVMKPVASGCEQTVDGLRNEDALVLMQQADVKMPYDVINPFAFEPAIAPHLAAIEQAVSIDMSVIQDNFQKLADKADCVVVEGAGGWLVPMDAQQTLADLAVRLELPVIMVVSIKLGCINHALLTVQAIKHAGLPLLGWVANCIEPSAQQNEIIESLTSRIEAPCLGVVPRLPEAESASDYLDVSSLLSG</sequence>
<dbReference type="OrthoDB" id="9802097at2"/>
<dbReference type="PIRSF" id="PIRSF006755">
    <property type="entry name" value="DTB_synth"/>
    <property type="match status" value="1"/>
</dbReference>
<feature type="binding site" evidence="8">
    <location>
        <position position="44"/>
    </location>
    <ligand>
        <name>substrate</name>
    </ligand>
</feature>
<comment type="subcellular location">
    <subcellularLocation>
        <location evidence="8">Cytoplasm</location>
    </subcellularLocation>
</comment>
<dbReference type="FunFam" id="3.40.50.300:FF:000292">
    <property type="entry name" value="ATP-dependent dethiobiotin synthetase BioD"/>
    <property type="match status" value="1"/>
</dbReference>
<dbReference type="STRING" id="1286106.MPL1_06200"/>
<dbReference type="RefSeq" id="WP_009726242.1">
    <property type="nucleotide sequence ID" value="NZ_APHR01000030.1"/>
</dbReference>
<keyword evidence="2 8" id="KW-0436">Ligase</keyword>
<dbReference type="GO" id="GO:0005829">
    <property type="term" value="C:cytosol"/>
    <property type="evidence" value="ECO:0007669"/>
    <property type="project" value="TreeGrafter"/>
</dbReference>
<feature type="binding site" evidence="8">
    <location>
        <position position="57"/>
    </location>
    <ligand>
        <name>ATP</name>
        <dbReference type="ChEBI" id="CHEBI:30616"/>
    </ligand>
</feature>
<feature type="binding site" evidence="8">
    <location>
        <position position="57"/>
    </location>
    <ligand>
        <name>Mg(2+)</name>
        <dbReference type="ChEBI" id="CHEBI:18420"/>
    </ligand>
</feature>
<dbReference type="GO" id="GO:0005524">
    <property type="term" value="F:ATP binding"/>
    <property type="evidence" value="ECO:0007669"/>
    <property type="project" value="UniProtKB-UniRule"/>
</dbReference>
<dbReference type="Proteomes" id="UP000012019">
    <property type="component" value="Unassembled WGS sequence"/>
</dbReference>
<dbReference type="eggNOG" id="COG0132">
    <property type="taxonomic scope" value="Bacteria"/>
</dbReference>
<accession>M7NWT5</accession>
<feature type="binding site" evidence="8">
    <location>
        <position position="19"/>
    </location>
    <ligand>
        <name>Mg(2+)</name>
        <dbReference type="ChEBI" id="CHEBI:18420"/>
    </ligand>
</feature>
<dbReference type="GO" id="GO:0009102">
    <property type="term" value="P:biotin biosynthetic process"/>
    <property type="evidence" value="ECO:0007669"/>
    <property type="project" value="UniProtKB-UniRule"/>
</dbReference>
<feature type="active site" evidence="8">
    <location>
        <position position="40"/>
    </location>
</feature>
<comment type="pathway">
    <text evidence="8">Cofactor biosynthesis; biotin biosynthesis; biotin from 7,8-diaminononanoate: step 1/2.</text>
</comment>
<dbReference type="GO" id="GO:0000287">
    <property type="term" value="F:magnesium ion binding"/>
    <property type="evidence" value="ECO:0007669"/>
    <property type="project" value="UniProtKB-UniRule"/>
</dbReference>
<evidence type="ECO:0000256" key="6">
    <source>
        <dbReference type="ARBA" id="ARBA00022840"/>
    </source>
</evidence>
<dbReference type="InterPro" id="IPR027417">
    <property type="entry name" value="P-loop_NTPase"/>
</dbReference>
<dbReference type="HAMAP" id="MF_00336">
    <property type="entry name" value="BioD"/>
    <property type="match status" value="1"/>
</dbReference>
<evidence type="ECO:0000256" key="1">
    <source>
        <dbReference type="ARBA" id="ARBA00022490"/>
    </source>
</evidence>
<keyword evidence="10" id="KW-1185">Reference proteome</keyword>
<keyword evidence="3 8" id="KW-0479">Metal-binding</keyword>
<comment type="function">
    <text evidence="8">Catalyzes a mechanistically unusual reaction, the ATP-dependent insertion of CO2 between the N7 and N8 nitrogen atoms of 7,8-diaminopelargonic acid (DAPA, also called 7,8-diammoniononanoate) to form a ureido ring.</text>
</comment>
<comment type="similarity">
    <text evidence="8">Belongs to the dethiobiotin synthetase family.</text>
</comment>
<feature type="binding site" evidence="8">
    <location>
        <begin position="178"/>
        <end position="179"/>
    </location>
    <ligand>
        <name>ATP</name>
        <dbReference type="ChEBI" id="CHEBI:30616"/>
    </ligand>
</feature>
<dbReference type="Pfam" id="PF13500">
    <property type="entry name" value="AAA_26"/>
    <property type="match status" value="1"/>
</dbReference>
<dbReference type="PANTHER" id="PTHR43210:SF5">
    <property type="entry name" value="DETHIOBIOTIN SYNTHETASE"/>
    <property type="match status" value="1"/>
</dbReference>
<feature type="binding site" evidence="8">
    <location>
        <begin position="118"/>
        <end position="121"/>
    </location>
    <ligand>
        <name>ATP</name>
        <dbReference type="ChEBI" id="CHEBI:30616"/>
    </ligand>
</feature>
<protein>
    <recommendedName>
        <fullName evidence="8">ATP-dependent dethiobiotin synthetase BioD</fullName>
        <ecNumber evidence="8">6.3.3.3</ecNumber>
    </recommendedName>
    <alternativeName>
        <fullName evidence="8">DTB synthetase</fullName>
        <shortName evidence="8">DTBS</shortName>
    </alternativeName>
    <alternativeName>
        <fullName evidence="8">Dethiobiotin synthase</fullName>
    </alternativeName>
</protein>
<name>M7NWT5_9GAMM</name>
<feature type="binding site" evidence="8">
    <location>
        <position position="118"/>
    </location>
    <ligand>
        <name>Mg(2+)</name>
        <dbReference type="ChEBI" id="CHEBI:18420"/>
    </ligand>
</feature>
<dbReference type="PATRIC" id="fig|1286106.3.peg.1248"/>
<keyword evidence="6 8" id="KW-0067">ATP-binding</keyword>
<comment type="subunit">
    <text evidence="8">Homodimer.</text>
</comment>
<dbReference type="AlphaFoldDB" id="M7NWT5"/>
<reference evidence="9 10" key="1">
    <citation type="journal article" date="2013" name="Genome Announc.">
        <title>Draft Genome Sequence of Methylophaga lonarensis MPLT, a Haloalkaliphilic (Non-Methane-Utilizing) Methylotroph.</title>
        <authorList>
            <person name="Shetty S.A."/>
            <person name="Marathe N.P."/>
            <person name="Munot H."/>
            <person name="Antony C.P."/>
            <person name="Dhotre D.P."/>
            <person name="Murrell J.C."/>
            <person name="Shouche Y.S."/>
        </authorList>
    </citation>
    <scope>NUCLEOTIDE SEQUENCE [LARGE SCALE GENOMIC DNA]</scope>
    <source>
        <strain evidence="9 10">MPL</strain>
    </source>
</reference>
<evidence type="ECO:0000256" key="2">
    <source>
        <dbReference type="ARBA" id="ARBA00022598"/>
    </source>
</evidence>
<dbReference type="GO" id="GO:0042803">
    <property type="term" value="F:protein homodimerization activity"/>
    <property type="evidence" value="ECO:0007669"/>
    <property type="project" value="UniProtKB-ARBA"/>
</dbReference>
<dbReference type="NCBIfam" id="TIGR00347">
    <property type="entry name" value="bioD"/>
    <property type="match status" value="1"/>
</dbReference>
<evidence type="ECO:0000313" key="9">
    <source>
        <dbReference type="EMBL" id="EMR13223.1"/>
    </source>
</evidence>
<gene>
    <name evidence="8" type="primary">bioD</name>
    <name evidence="9" type="ORF">MPL1_06200</name>
</gene>
<dbReference type="InterPro" id="IPR004472">
    <property type="entry name" value="DTB_synth_BioD"/>
</dbReference>
<dbReference type="UniPathway" id="UPA00078">
    <property type="reaction ID" value="UER00161"/>
</dbReference>
<comment type="cofactor">
    <cofactor evidence="8">
        <name>Mg(2+)</name>
        <dbReference type="ChEBI" id="CHEBI:18420"/>
    </cofactor>
</comment>
<evidence type="ECO:0000256" key="4">
    <source>
        <dbReference type="ARBA" id="ARBA00022741"/>
    </source>
</evidence>
<comment type="catalytic activity">
    <reaction evidence="8">
        <text>(7R,8S)-7,8-diammoniononanoate + CO2 + ATP = (4R,5S)-dethiobiotin + ADP + phosphate + 3 H(+)</text>
        <dbReference type="Rhea" id="RHEA:15805"/>
        <dbReference type="ChEBI" id="CHEBI:15378"/>
        <dbReference type="ChEBI" id="CHEBI:16526"/>
        <dbReference type="ChEBI" id="CHEBI:30616"/>
        <dbReference type="ChEBI" id="CHEBI:43474"/>
        <dbReference type="ChEBI" id="CHEBI:149469"/>
        <dbReference type="ChEBI" id="CHEBI:149473"/>
        <dbReference type="ChEBI" id="CHEBI:456216"/>
        <dbReference type="EC" id="6.3.3.3"/>
    </reaction>
</comment>
<evidence type="ECO:0000256" key="3">
    <source>
        <dbReference type="ARBA" id="ARBA00022723"/>
    </source>
</evidence>